<dbReference type="KEGG" id="jsv:CNX70_18750"/>
<dbReference type="EMBL" id="CP023422">
    <property type="protein sequence ID" value="ATD61970.1"/>
    <property type="molecule type" value="Genomic_DNA"/>
</dbReference>
<proteinExistence type="predicted"/>
<protein>
    <recommendedName>
        <fullName evidence="3">DUF2939 domain-containing protein</fullName>
    </recommendedName>
</protein>
<accession>A0A290WYM3</accession>
<dbReference type="Pfam" id="PF11159">
    <property type="entry name" value="DUF2939"/>
    <property type="match status" value="1"/>
</dbReference>
<organism evidence="1 2">
    <name type="scientific">Janthinobacterium svalbardensis</name>
    <dbReference type="NCBI Taxonomy" id="368607"/>
    <lineage>
        <taxon>Bacteria</taxon>
        <taxon>Pseudomonadati</taxon>
        <taxon>Pseudomonadota</taxon>
        <taxon>Betaproteobacteria</taxon>
        <taxon>Burkholderiales</taxon>
        <taxon>Oxalobacteraceae</taxon>
        <taxon>Janthinobacterium</taxon>
    </lineage>
</organism>
<sequence length="187" mass="20821">MPTLQAQRVARHPRDCTMKRMLLLALVALVALAGAFYGSPYFTMNKIRAATMDEDTQALAAQIDLAQLRGSLGQQLHALFSAPEVADDISPDVIDPLLDTMLMPEGIVALMKLNDRYEKPIAKVSDISGRKRNAKPDYKLRYTAWDKVVVQRAHSKSHIGELTLTRDGLWRWKLVSVALPKNLLADA</sequence>
<keyword evidence="2" id="KW-1185">Reference proteome</keyword>
<evidence type="ECO:0000313" key="1">
    <source>
        <dbReference type="EMBL" id="ATD61970.1"/>
    </source>
</evidence>
<evidence type="ECO:0008006" key="3">
    <source>
        <dbReference type="Google" id="ProtNLM"/>
    </source>
</evidence>
<reference evidence="1 2" key="1">
    <citation type="submission" date="2017-09" db="EMBL/GenBank/DDBJ databases">
        <title>Complete genome sequence of Janthinobacterium svalbardensis PAMC 27463.</title>
        <authorList>
            <person name="Cho Y.-J."/>
            <person name="Cho A."/>
            <person name="Kim O.-S."/>
            <person name="Lee J.-I."/>
        </authorList>
    </citation>
    <scope>NUCLEOTIDE SEQUENCE [LARGE SCALE GENOMIC DNA]</scope>
    <source>
        <strain evidence="1 2">PAMC 27463</strain>
    </source>
</reference>
<gene>
    <name evidence="1" type="ORF">CNX70_18750</name>
</gene>
<dbReference type="Proteomes" id="UP000218437">
    <property type="component" value="Chromosome"/>
</dbReference>
<evidence type="ECO:0000313" key="2">
    <source>
        <dbReference type="Proteomes" id="UP000218437"/>
    </source>
</evidence>
<name>A0A290WYM3_9BURK</name>
<dbReference type="InterPro" id="IPR021330">
    <property type="entry name" value="DUF2939"/>
</dbReference>
<dbReference type="AlphaFoldDB" id="A0A290WYM3"/>